<keyword evidence="1" id="KW-0472">Membrane</keyword>
<dbReference type="Proteomes" id="UP000199239">
    <property type="component" value="Unassembled WGS sequence"/>
</dbReference>
<name>A0A1I6VH35_9RHOB</name>
<dbReference type="STRING" id="394264.SAMN04488040_3302"/>
<organism evidence="2 3">
    <name type="scientific">Sulfitobacter marinus</name>
    <dbReference type="NCBI Taxonomy" id="394264"/>
    <lineage>
        <taxon>Bacteria</taxon>
        <taxon>Pseudomonadati</taxon>
        <taxon>Pseudomonadota</taxon>
        <taxon>Alphaproteobacteria</taxon>
        <taxon>Rhodobacterales</taxon>
        <taxon>Roseobacteraceae</taxon>
        <taxon>Sulfitobacter</taxon>
    </lineage>
</organism>
<evidence type="ECO:0000313" key="3">
    <source>
        <dbReference type="Proteomes" id="UP000199239"/>
    </source>
</evidence>
<accession>A0A1I6VH35</accession>
<dbReference type="AlphaFoldDB" id="A0A1I6VH35"/>
<evidence type="ECO:0000256" key="1">
    <source>
        <dbReference type="SAM" id="Phobius"/>
    </source>
</evidence>
<dbReference type="CDD" id="cd01324">
    <property type="entry name" value="cbb3_Oxidase_CcoQ"/>
    <property type="match status" value="1"/>
</dbReference>
<dbReference type="OrthoDB" id="9801588at2"/>
<sequence>MNTYSFLRELADSWVLLAMFLFFAGVILWAFRPGSTKVYAAVAKIPLGDDTKPKSMTDKGDDHV</sequence>
<reference evidence="3" key="1">
    <citation type="submission" date="2016-10" db="EMBL/GenBank/DDBJ databases">
        <authorList>
            <person name="Varghese N."/>
            <person name="Submissions S."/>
        </authorList>
    </citation>
    <scope>NUCLEOTIDE SEQUENCE [LARGE SCALE GENOMIC DNA]</scope>
    <source>
        <strain evidence="3">DSM 23422</strain>
    </source>
</reference>
<evidence type="ECO:0000313" key="2">
    <source>
        <dbReference type="EMBL" id="SFT13038.1"/>
    </source>
</evidence>
<dbReference type="Pfam" id="PF05545">
    <property type="entry name" value="FixQ"/>
    <property type="match status" value="1"/>
</dbReference>
<gene>
    <name evidence="2" type="ORF">SAMN04488040_3302</name>
</gene>
<protein>
    <submittedName>
        <fullName evidence="2">Cytochrome c oxidase cbb3-type subunit 4</fullName>
    </submittedName>
</protein>
<keyword evidence="3" id="KW-1185">Reference proteome</keyword>
<keyword evidence="1" id="KW-1133">Transmembrane helix</keyword>
<dbReference type="InterPro" id="IPR008621">
    <property type="entry name" value="Cbb3-typ_cyt_oxidase_comp"/>
</dbReference>
<feature type="transmembrane region" description="Helical" evidence="1">
    <location>
        <begin position="14"/>
        <end position="31"/>
    </location>
</feature>
<proteinExistence type="predicted"/>
<keyword evidence="1" id="KW-0812">Transmembrane</keyword>
<dbReference type="RefSeq" id="WP_093917492.1">
    <property type="nucleotide sequence ID" value="NZ_FPAJ01000007.1"/>
</dbReference>
<dbReference type="EMBL" id="FPAJ01000007">
    <property type="protein sequence ID" value="SFT13038.1"/>
    <property type="molecule type" value="Genomic_DNA"/>
</dbReference>